<dbReference type="AlphaFoldDB" id="A0A4D8PRU7"/>
<evidence type="ECO:0000313" key="2">
    <source>
        <dbReference type="Proteomes" id="UP000298595"/>
    </source>
</evidence>
<organism evidence="1 2">
    <name type="scientific">Azospirillum argentinense</name>
    <dbReference type="NCBI Taxonomy" id="2970906"/>
    <lineage>
        <taxon>Bacteria</taxon>
        <taxon>Pseudomonadati</taxon>
        <taxon>Pseudomonadota</taxon>
        <taxon>Alphaproteobacteria</taxon>
        <taxon>Rhodospirillales</taxon>
        <taxon>Azospirillaceae</taxon>
        <taxon>Azospirillum</taxon>
    </lineage>
</organism>
<keyword evidence="1" id="KW-0614">Plasmid</keyword>
<geneLocation type="plasmid" evidence="1 2">
    <name>p5</name>
</geneLocation>
<name>A0A4D8PRU7_9PROT</name>
<dbReference type="RefSeq" id="WP_137118759.1">
    <property type="nucleotide sequence ID" value="NZ_CP032326.1"/>
</dbReference>
<evidence type="ECO:0000313" key="1">
    <source>
        <dbReference type="EMBL" id="QCO00041.1"/>
    </source>
</evidence>
<reference evidence="1 2" key="1">
    <citation type="submission" date="2018-09" db="EMBL/GenBank/DDBJ databases">
        <title>Whole genome based analysis of evolution and adaptive divergence in Indian and Brazilian strains of Azospirillum brasilense.</title>
        <authorList>
            <person name="Singh C."/>
            <person name="Tripathi A.K."/>
        </authorList>
    </citation>
    <scope>NUCLEOTIDE SEQUENCE [LARGE SCALE GENOMIC DNA]</scope>
    <source>
        <strain evidence="1 2">MTCC4035</strain>
        <plasmid evidence="1 2">p5</plasmid>
    </source>
</reference>
<gene>
    <name evidence="1" type="ORF">D3093_32765</name>
</gene>
<sequence>MSSRLKPATTALILKLANANPTLCQHQIAALAGVNQGRVSALLHGRSRRRNPIRMTPAVAALIKKMANDNPTLYQHQIAALIGINQGRVSEVLRGVRFAHVPPAS</sequence>
<protein>
    <submittedName>
        <fullName evidence="1">Uncharacterized protein</fullName>
    </submittedName>
</protein>
<dbReference type="EMBL" id="CP032326">
    <property type="protein sequence ID" value="QCO00041.1"/>
    <property type="molecule type" value="Genomic_DNA"/>
</dbReference>
<dbReference type="KEGG" id="aare:D3093_32765"/>
<dbReference type="Proteomes" id="UP000298595">
    <property type="component" value="Plasmid p5"/>
</dbReference>
<proteinExistence type="predicted"/>
<accession>A0A4D8PRU7</accession>